<protein>
    <submittedName>
        <fullName evidence="1">Excreted virulence factor EspC (Type VII ESX diderm)</fullName>
    </submittedName>
</protein>
<name>A0A366E1J8_9NOCA</name>
<proteinExistence type="predicted"/>
<dbReference type="InterPro" id="IPR022536">
    <property type="entry name" value="EspC"/>
</dbReference>
<gene>
    <name evidence="1" type="ORF">DFR74_101261</name>
</gene>
<organism evidence="1 2">
    <name type="scientific">Nocardia puris</name>
    <dbReference type="NCBI Taxonomy" id="208602"/>
    <lineage>
        <taxon>Bacteria</taxon>
        <taxon>Bacillati</taxon>
        <taxon>Actinomycetota</taxon>
        <taxon>Actinomycetes</taxon>
        <taxon>Mycobacteriales</taxon>
        <taxon>Nocardiaceae</taxon>
        <taxon>Nocardia</taxon>
    </lineage>
</organism>
<comment type="caution">
    <text evidence="1">The sequence shown here is derived from an EMBL/GenBank/DDBJ whole genome shotgun (WGS) entry which is preliminary data.</text>
</comment>
<keyword evidence="2" id="KW-1185">Reference proteome</keyword>
<evidence type="ECO:0000313" key="2">
    <source>
        <dbReference type="Proteomes" id="UP000252586"/>
    </source>
</evidence>
<dbReference type="Pfam" id="PF10824">
    <property type="entry name" value="T7SS_ESX_EspC"/>
    <property type="match status" value="1"/>
</dbReference>
<evidence type="ECO:0000313" key="1">
    <source>
        <dbReference type="EMBL" id="RBO96250.1"/>
    </source>
</evidence>
<dbReference type="GO" id="GO:0009306">
    <property type="term" value="P:protein secretion"/>
    <property type="evidence" value="ECO:0007669"/>
    <property type="project" value="InterPro"/>
</dbReference>
<dbReference type="AlphaFoldDB" id="A0A366E1J8"/>
<dbReference type="EMBL" id="QNRE01000001">
    <property type="protein sequence ID" value="RBO96250.1"/>
    <property type="molecule type" value="Genomic_DNA"/>
</dbReference>
<accession>A0A366E1J8</accession>
<reference evidence="1 2" key="1">
    <citation type="submission" date="2018-06" db="EMBL/GenBank/DDBJ databases">
        <title>Genomic Encyclopedia of Type Strains, Phase IV (KMG-IV): sequencing the most valuable type-strain genomes for metagenomic binning, comparative biology and taxonomic classification.</title>
        <authorList>
            <person name="Goeker M."/>
        </authorList>
    </citation>
    <scope>NUCLEOTIDE SEQUENCE [LARGE SCALE GENOMIC DNA]</scope>
    <source>
        <strain evidence="1 2">DSM 44599</strain>
    </source>
</reference>
<dbReference type="Proteomes" id="UP000252586">
    <property type="component" value="Unassembled WGS sequence"/>
</dbReference>
<dbReference type="STRING" id="1210090.GCA_001613185_06319"/>
<sequence length="105" mass="10859">MTEVSVQTDGVREFAAQNAGIAAQISGAANMDLVGSVSALTPVFGLIGADYLLSFAAAQVLQARDIHDLSAKYSDLSYKAFNAASLYETTDGDNAGALNVQATQI</sequence>
<dbReference type="OrthoDB" id="4382075at2"/>
<dbReference type="RefSeq" id="WP_067513912.1">
    <property type="nucleotide sequence ID" value="NZ_CP107943.1"/>
</dbReference>